<name>A0A183V7Z0_TOXCA</name>
<evidence type="ECO:0000313" key="2">
    <source>
        <dbReference type="EMBL" id="VDM48182.1"/>
    </source>
</evidence>
<evidence type="ECO:0000256" key="1">
    <source>
        <dbReference type="SAM" id="Phobius"/>
    </source>
</evidence>
<keyword evidence="1" id="KW-0812">Transmembrane</keyword>
<proteinExistence type="predicted"/>
<reference evidence="4" key="1">
    <citation type="submission" date="2016-06" db="UniProtKB">
        <authorList>
            <consortium name="WormBaseParasite"/>
        </authorList>
    </citation>
    <scope>IDENTIFICATION</scope>
</reference>
<dbReference type="Proteomes" id="UP000050794">
    <property type="component" value="Unassembled WGS sequence"/>
</dbReference>
<dbReference type="AlphaFoldDB" id="A0A183V7Z0"/>
<keyword evidence="1" id="KW-0472">Membrane</keyword>
<protein>
    <submittedName>
        <fullName evidence="4">PhoLip_ATPase_C domain-containing protein</fullName>
    </submittedName>
</protein>
<dbReference type="WBParaSite" id="TCNE_0001686101-mRNA-1">
    <property type="protein sequence ID" value="TCNE_0001686101-mRNA-1"/>
    <property type="gene ID" value="TCNE_0001686101"/>
</dbReference>
<gene>
    <name evidence="2" type="ORF">TCNE_LOCUS16861</name>
</gene>
<organism evidence="3 4">
    <name type="scientific">Toxocara canis</name>
    <name type="common">Canine roundworm</name>
    <dbReference type="NCBI Taxonomy" id="6265"/>
    <lineage>
        <taxon>Eukaryota</taxon>
        <taxon>Metazoa</taxon>
        <taxon>Ecdysozoa</taxon>
        <taxon>Nematoda</taxon>
        <taxon>Chromadorea</taxon>
        <taxon>Rhabditida</taxon>
        <taxon>Spirurina</taxon>
        <taxon>Ascaridomorpha</taxon>
        <taxon>Ascaridoidea</taxon>
        <taxon>Toxocaridae</taxon>
        <taxon>Toxocara</taxon>
    </lineage>
</organism>
<evidence type="ECO:0000313" key="3">
    <source>
        <dbReference type="Proteomes" id="UP000050794"/>
    </source>
</evidence>
<reference evidence="2 3" key="2">
    <citation type="submission" date="2018-11" db="EMBL/GenBank/DDBJ databases">
        <authorList>
            <consortium name="Pathogen Informatics"/>
        </authorList>
    </citation>
    <scope>NUCLEOTIDE SEQUENCE [LARGE SCALE GENOMIC DNA]</scope>
</reference>
<accession>A0A183V7Z0</accession>
<keyword evidence="3" id="KW-1185">Reference proteome</keyword>
<feature type="transmembrane region" description="Helical" evidence="1">
    <location>
        <begin position="71"/>
        <end position="89"/>
    </location>
</feature>
<dbReference type="EMBL" id="UYWY01023951">
    <property type="protein sequence ID" value="VDM48182.1"/>
    <property type="molecule type" value="Genomic_DNA"/>
</dbReference>
<keyword evidence="1" id="KW-1133">Transmembrane helix</keyword>
<evidence type="ECO:0000313" key="4">
    <source>
        <dbReference type="WBParaSite" id="TCNE_0001686101-mRNA-1"/>
    </source>
</evidence>
<sequence length="110" mass="12401">MRGACWKGTAMCKKWNVDAVTYSQRAFMLQERDVAGATDDVLCADVGCHALARYARFNVCEFLLRNRSMPAIIWFITYLWNTGVFLASIELNATSVFCLDFILYGALVKA</sequence>